<evidence type="ECO:0000256" key="1">
    <source>
        <dbReference type="SAM" id="Phobius"/>
    </source>
</evidence>
<dbReference type="Proteomes" id="UP000799428">
    <property type="component" value="Unassembled WGS sequence"/>
</dbReference>
<feature type="transmembrane region" description="Helical" evidence="1">
    <location>
        <begin position="69"/>
        <end position="88"/>
    </location>
</feature>
<sequence length="143" mass="16853">MYLFFLSSFLFFFFSLPLRCLTHSRTRQQTMIVMIIIIIITITITHVFPRCCWTGWKHRGMDVGWMDGWIDVSMYVCMYTYVIYPLALRAPSSKLQAPATARHVISYAYKPSIHLSIYPSIYPSIHPTNIHKKREEEKKVNEV</sequence>
<keyword evidence="2" id="KW-0732">Signal</keyword>
<dbReference type="AlphaFoldDB" id="A0A6G1KSG4"/>
<accession>A0A6G1KSG4</accession>
<organism evidence="3 4">
    <name type="scientific">Pleomassaria siparia CBS 279.74</name>
    <dbReference type="NCBI Taxonomy" id="1314801"/>
    <lineage>
        <taxon>Eukaryota</taxon>
        <taxon>Fungi</taxon>
        <taxon>Dikarya</taxon>
        <taxon>Ascomycota</taxon>
        <taxon>Pezizomycotina</taxon>
        <taxon>Dothideomycetes</taxon>
        <taxon>Pleosporomycetidae</taxon>
        <taxon>Pleosporales</taxon>
        <taxon>Pleomassariaceae</taxon>
        <taxon>Pleomassaria</taxon>
    </lineage>
</organism>
<gene>
    <name evidence="3" type="ORF">K504DRAFT_29194</name>
</gene>
<evidence type="ECO:0000313" key="4">
    <source>
        <dbReference type="Proteomes" id="UP000799428"/>
    </source>
</evidence>
<keyword evidence="1" id="KW-0812">Transmembrane</keyword>
<evidence type="ECO:0000313" key="3">
    <source>
        <dbReference type="EMBL" id="KAF2715563.1"/>
    </source>
</evidence>
<protein>
    <submittedName>
        <fullName evidence="3">Uncharacterized protein</fullName>
    </submittedName>
</protein>
<name>A0A6G1KSG4_9PLEO</name>
<reference evidence="3" key="1">
    <citation type="journal article" date="2020" name="Stud. Mycol.">
        <title>101 Dothideomycetes genomes: a test case for predicting lifestyles and emergence of pathogens.</title>
        <authorList>
            <person name="Haridas S."/>
            <person name="Albert R."/>
            <person name="Binder M."/>
            <person name="Bloem J."/>
            <person name="Labutti K."/>
            <person name="Salamov A."/>
            <person name="Andreopoulos B."/>
            <person name="Baker S."/>
            <person name="Barry K."/>
            <person name="Bills G."/>
            <person name="Bluhm B."/>
            <person name="Cannon C."/>
            <person name="Castanera R."/>
            <person name="Culley D."/>
            <person name="Daum C."/>
            <person name="Ezra D."/>
            <person name="Gonzalez J."/>
            <person name="Henrissat B."/>
            <person name="Kuo A."/>
            <person name="Liang C."/>
            <person name="Lipzen A."/>
            <person name="Lutzoni F."/>
            <person name="Magnuson J."/>
            <person name="Mondo S."/>
            <person name="Nolan M."/>
            <person name="Ohm R."/>
            <person name="Pangilinan J."/>
            <person name="Park H.-J."/>
            <person name="Ramirez L."/>
            <person name="Alfaro M."/>
            <person name="Sun H."/>
            <person name="Tritt A."/>
            <person name="Yoshinaga Y."/>
            <person name="Zwiers L.-H."/>
            <person name="Turgeon B."/>
            <person name="Goodwin S."/>
            <person name="Spatafora J."/>
            <person name="Crous P."/>
            <person name="Grigoriev I."/>
        </authorList>
    </citation>
    <scope>NUCLEOTIDE SEQUENCE</scope>
    <source>
        <strain evidence="3">CBS 279.74</strain>
    </source>
</reference>
<feature type="transmembrane region" description="Helical" evidence="1">
    <location>
        <begin position="30"/>
        <end position="48"/>
    </location>
</feature>
<feature type="signal peptide" evidence="2">
    <location>
        <begin position="1"/>
        <end position="20"/>
    </location>
</feature>
<proteinExistence type="predicted"/>
<evidence type="ECO:0000256" key="2">
    <source>
        <dbReference type="SAM" id="SignalP"/>
    </source>
</evidence>
<dbReference type="EMBL" id="MU005764">
    <property type="protein sequence ID" value="KAF2715563.1"/>
    <property type="molecule type" value="Genomic_DNA"/>
</dbReference>
<keyword evidence="4" id="KW-1185">Reference proteome</keyword>
<feature type="chain" id="PRO_5026316762" evidence="2">
    <location>
        <begin position="21"/>
        <end position="143"/>
    </location>
</feature>
<keyword evidence="1" id="KW-1133">Transmembrane helix</keyword>
<keyword evidence="1" id="KW-0472">Membrane</keyword>